<dbReference type="Proteomes" id="UP001633002">
    <property type="component" value="Unassembled WGS sequence"/>
</dbReference>
<keyword evidence="3" id="KW-1185">Reference proteome</keyword>
<evidence type="ECO:0000313" key="2">
    <source>
        <dbReference type="EMBL" id="KAL3695616.1"/>
    </source>
</evidence>
<gene>
    <name evidence="2" type="ORF">R1sor_009692</name>
</gene>
<feature type="region of interest" description="Disordered" evidence="1">
    <location>
        <begin position="184"/>
        <end position="209"/>
    </location>
</feature>
<sequence>MGREDVVYVDAGGPIAQFQSLNRSVSPASSCSSSSSNSEMKPWAMVRSVGAQKNAARHRMTKQEYEMIVTYLENPDNFAAINGCGKKTKITGKTLTKVTAFGHMAVTLCAQGFVKCSGVIMGKTVARYVKNECEVPFSFCMHALFGAKANVEPPAVGDAGLPAEIFFDDRDLCQDSQAAFQFSAAEPMLNDDEEEAADREEEPIDLSEDDEVDNQTALVADAGEFFFETAMADVTGSDAFYQTARAGEDCGPEMGNQTGRSAVDVETNAVRTPQQNRVPSSGKTVRSKDRPPPLERKTSLITAYEEQVKEKLVLRKEAQYQKASFRDAILEDRRQAREQRERARIQDGIEAMRRARADRRSTLLAEMVKTGKSMDEIHQYFLMLDSVEERLGGSM</sequence>
<feature type="compositionally biased region" description="Acidic residues" evidence="1">
    <location>
        <begin position="189"/>
        <end position="209"/>
    </location>
</feature>
<name>A0ABD3HXM6_9MARC</name>
<organism evidence="2 3">
    <name type="scientific">Riccia sorocarpa</name>
    <dbReference type="NCBI Taxonomy" id="122646"/>
    <lineage>
        <taxon>Eukaryota</taxon>
        <taxon>Viridiplantae</taxon>
        <taxon>Streptophyta</taxon>
        <taxon>Embryophyta</taxon>
        <taxon>Marchantiophyta</taxon>
        <taxon>Marchantiopsida</taxon>
        <taxon>Marchantiidae</taxon>
        <taxon>Marchantiales</taxon>
        <taxon>Ricciaceae</taxon>
        <taxon>Riccia</taxon>
    </lineage>
</organism>
<feature type="region of interest" description="Disordered" evidence="1">
    <location>
        <begin position="273"/>
        <end position="295"/>
    </location>
</feature>
<accession>A0ABD3HXM6</accession>
<feature type="compositionally biased region" description="Polar residues" evidence="1">
    <location>
        <begin position="273"/>
        <end position="284"/>
    </location>
</feature>
<protein>
    <submittedName>
        <fullName evidence="2">Uncharacterized protein</fullName>
    </submittedName>
</protein>
<evidence type="ECO:0000256" key="1">
    <source>
        <dbReference type="SAM" id="MobiDB-lite"/>
    </source>
</evidence>
<dbReference type="AlphaFoldDB" id="A0ABD3HXM6"/>
<evidence type="ECO:0000313" key="3">
    <source>
        <dbReference type="Proteomes" id="UP001633002"/>
    </source>
</evidence>
<proteinExistence type="predicted"/>
<reference evidence="2 3" key="1">
    <citation type="submission" date="2024-09" db="EMBL/GenBank/DDBJ databases">
        <title>Chromosome-scale assembly of Riccia sorocarpa.</title>
        <authorList>
            <person name="Paukszto L."/>
        </authorList>
    </citation>
    <scope>NUCLEOTIDE SEQUENCE [LARGE SCALE GENOMIC DNA]</scope>
    <source>
        <strain evidence="2">LP-2024</strain>
        <tissue evidence="2">Aerial parts of the thallus</tissue>
    </source>
</reference>
<dbReference type="EMBL" id="JBJQOH010000002">
    <property type="protein sequence ID" value="KAL3695616.1"/>
    <property type="molecule type" value="Genomic_DNA"/>
</dbReference>
<comment type="caution">
    <text evidence="2">The sequence shown here is derived from an EMBL/GenBank/DDBJ whole genome shotgun (WGS) entry which is preliminary data.</text>
</comment>
<feature type="compositionally biased region" description="Basic and acidic residues" evidence="1">
    <location>
        <begin position="286"/>
        <end position="295"/>
    </location>
</feature>